<accession>A0A7J3X994</accession>
<gene>
    <name evidence="1" type="ORF">ENM88_08425</name>
</gene>
<evidence type="ECO:0000313" key="1">
    <source>
        <dbReference type="EMBL" id="HHP05748.1"/>
    </source>
</evidence>
<name>A0A7J3X994_THEPE</name>
<dbReference type="EMBL" id="DRZM01000232">
    <property type="protein sequence ID" value="HHP05748.1"/>
    <property type="molecule type" value="Genomic_DNA"/>
</dbReference>
<sequence length="245" mass="27033">MIRVYVHPRCIASYSIYEKISEQGVTTVVFVNTELDPFASLEKGVFAVPAVEKDGVVVLQGWTPWEDVLAVIQGGKVKVSSMEEAFERLLKSIASSFTVAAAVYAAGDLSIVAGSTTFMLSASGAYFLEDGSRFPDYAAAKLRETGLEAVEEDLVTTISGNFARDLLWVSGSPPRRSDLEKLGFEGFKLWFAARVSLGRVFVPHSFSWPGFKERLEKVWKHLLENLDELGTKVAEEQSKIPEGWI</sequence>
<comment type="caution">
    <text evidence="1">The sequence shown here is derived from an EMBL/GenBank/DDBJ whole genome shotgun (WGS) entry which is preliminary data.</text>
</comment>
<reference evidence="1" key="1">
    <citation type="journal article" date="2020" name="mSystems">
        <title>Genome- and Community-Level Interaction Insights into Carbon Utilization and Element Cycling Functions of Hydrothermarchaeota in Hydrothermal Sediment.</title>
        <authorList>
            <person name="Zhou Z."/>
            <person name="Liu Y."/>
            <person name="Xu W."/>
            <person name="Pan J."/>
            <person name="Luo Z.H."/>
            <person name="Li M."/>
        </authorList>
    </citation>
    <scope>NUCLEOTIDE SEQUENCE [LARGE SCALE GENOMIC DNA]</scope>
    <source>
        <strain evidence="1">SpSt-1125</strain>
    </source>
</reference>
<protein>
    <submittedName>
        <fullName evidence="1">Uncharacterized protein</fullName>
    </submittedName>
</protein>
<dbReference type="AlphaFoldDB" id="A0A7J3X994"/>
<proteinExistence type="predicted"/>
<organism evidence="1">
    <name type="scientific">Thermofilum pendens</name>
    <dbReference type="NCBI Taxonomy" id="2269"/>
    <lineage>
        <taxon>Archaea</taxon>
        <taxon>Thermoproteota</taxon>
        <taxon>Thermoprotei</taxon>
        <taxon>Thermofilales</taxon>
        <taxon>Thermofilaceae</taxon>
        <taxon>Thermofilum</taxon>
    </lineage>
</organism>